<dbReference type="PANTHER" id="PTHR35561:SF1">
    <property type="entry name" value="RNA 2',3'-CYCLIC PHOSPHODIESTERASE"/>
    <property type="match status" value="1"/>
</dbReference>
<sequence>MFIALRPPPPIREILFDLMDGVSAARWQDDEQLHLTLRFVGEVERPQAEDLAVALGHVHLPAAPIVTLAGVGSFGQRGRVDTLWAGVAPAAVLADLHARVERACAQAGLPPERRRYHPHVTVARLARSAGAGPEPGEWLARHAALASEPFALPHLILYRSHLARGGAAYETVARWPLGTGATAAGSHGYDI</sequence>
<feature type="active site" description="Proton donor" evidence="2">
    <location>
        <position position="34"/>
    </location>
</feature>
<dbReference type="NCBIfam" id="TIGR02258">
    <property type="entry name" value="2_5_ligase"/>
    <property type="match status" value="1"/>
</dbReference>
<dbReference type="Pfam" id="PF13563">
    <property type="entry name" value="2_5_RNA_ligase2"/>
    <property type="match status" value="1"/>
</dbReference>
<feature type="active site" description="Proton acceptor" evidence="2">
    <location>
        <position position="119"/>
    </location>
</feature>
<dbReference type="SUPFAM" id="SSF55144">
    <property type="entry name" value="LigT-like"/>
    <property type="match status" value="1"/>
</dbReference>
<dbReference type="InterPro" id="IPR004175">
    <property type="entry name" value="RNA_CPDase"/>
</dbReference>
<keyword evidence="4" id="KW-1185">Reference proteome</keyword>
<dbReference type="EMBL" id="BAABBF010000002">
    <property type="protein sequence ID" value="GAA3700700.1"/>
    <property type="molecule type" value="Genomic_DNA"/>
</dbReference>
<comment type="similarity">
    <text evidence="2">Belongs to the 2H phosphoesterase superfamily. ThpR family.</text>
</comment>
<keyword evidence="1 2" id="KW-0378">Hydrolase</keyword>
<dbReference type="PANTHER" id="PTHR35561">
    <property type="entry name" value="RNA 2',3'-CYCLIC PHOSPHODIESTERASE"/>
    <property type="match status" value="1"/>
</dbReference>
<evidence type="ECO:0000313" key="4">
    <source>
        <dbReference type="Proteomes" id="UP001500523"/>
    </source>
</evidence>
<comment type="function">
    <text evidence="2">Hydrolyzes RNA 2',3'-cyclic phosphodiester to an RNA 2'-phosphomonoester.</text>
</comment>
<reference evidence="4" key="1">
    <citation type="journal article" date="2019" name="Int. J. Syst. Evol. Microbiol.">
        <title>The Global Catalogue of Microorganisms (GCM) 10K type strain sequencing project: providing services to taxonomists for standard genome sequencing and annotation.</title>
        <authorList>
            <consortium name="The Broad Institute Genomics Platform"/>
            <consortium name="The Broad Institute Genome Sequencing Center for Infectious Disease"/>
            <person name="Wu L."/>
            <person name="Ma J."/>
        </authorList>
    </citation>
    <scope>NUCLEOTIDE SEQUENCE [LARGE SCALE GENOMIC DNA]</scope>
    <source>
        <strain evidence="4">JCM 17498</strain>
    </source>
</reference>
<dbReference type="InterPro" id="IPR009097">
    <property type="entry name" value="Cyclic_Pdiesterase"/>
</dbReference>
<evidence type="ECO:0000256" key="2">
    <source>
        <dbReference type="HAMAP-Rule" id="MF_01940"/>
    </source>
</evidence>
<dbReference type="Gene3D" id="3.90.1140.10">
    <property type="entry name" value="Cyclic phosphodiesterase"/>
    <property type="match status" value="1"/>
</dbReference>
<organism evidence="3 4">
    <name type="scientific">Sphingomonas cynarae</name>
    <dbReference type="NCBI Taxonomy" id="930197"/>
    <lineage>
        <taxon>Bacteria</taxon>
        <taxon>Pseudomonadati</taxon>
        <taxon>Pseudomonadota</taxon>
        <taxon>Alphaproteobacteria</taxon>
        <taxon>Sphingomonadales</taxon>
        <taxon>Sphingomonadaceae</taxon>
        <taxon>Sphingomonas</taxon>
    </lineage>
</organism>
<dbReference type="Proteomes" id="UP001500523">
    <property type="component" value="Unassembled WGS sequence"/>
</dbReference>
<gene>
    <name evidence="3" type="primary">thpR</name>
    <name evidence="3" type="ORF">GCM10022268_08390</name>
</gene>
<evidence type="ECO:0000256" key="1">
    <source>
        <dbReference type="ARBA" id="ARBA00022801"/>
    </source>
</evidence>
<comment type="caution">
    <text evidence="3">The sequence shown here is derived from an EMBL/GenBank/DDBJ whole genome shotgun (WGS) entry which is preliminary data.</text>
</comment>
<proteinExistence type="inferred from homology"/>
<feature type="short sequence motif" description="HXTX 2" evidence="2">
    <location>
        <begin position="119"/>
        <end position="122"/>
    </location>
</feature>
<protein>
    <recommendedName>
        <fullName evidence="2">RNA 2',3'-cyclic phosphodiesterase</fullName>
        <shortName evidence="2">RNA 2',3'-CPDase</shortName>
        <ecNumber evidence="2">3.1.4.58</ecNumber>
    </recommendedName>
</protein>
<accession>A0ABP7DAR3</accession>
<name>A0ABP7DAR3_9SPHN</name>
<comment type="catalytic activity">
    <reaction evidence="2">
        <text>a 3'-end 2',3'-cyclophospho-ribonucleotide-RNA + H2O = a 3'-end 2'-phospho-ribonucleotide-RNA + H(+)</text>
        <dbReference type="Rhea" id="RHEA:11828"/>
        <dbReference type="Rhea" id="RHEA-COMP:10464"/>
        <dbReference type="Rhea" id="RHEA-COMP:17353"/>
        <dbReference type="ChEBI" id="CHEBI:15377"/>
        <dbReference type="ChEBI" id="CHEBI:15378"/>
        <dbReference type="ChEBI" id="CHEBI:83064"/>
        <dbReference type="ChEBI" id="CHEBI:173113"/>
        <dbReference type="EC" id="3.1.4.58"/>
    </reaction>
</comment>
<dbReference type="EC" id="3.1.4.58" evidence="2"/>
<evidence type="ECO:0000313" key="3">
    <source>
        <dbReference type="EMBL" id="GAA3700700.1"/>
    </source>
</evidence>
<feature type="short sequence motif" description="HXTX 1" evidence="2">
    <location>
        <begin position="34"/>
        <end position="37"/>
    </location>
</feature>
<dbReference type="HAMAP" id="MF_01940">
    <property type="entry name" value="RNA_CPDase"/>
    <property type="match status" value="1"/>
</dbReference>